<dbReference type="SUPFAM" id="SSF56801">
    <property type="entry name" value="Acetyl-CoA synthetase-like"/>
    <property type="match status" value="1"/>
</dbReference>
<dbReference type="EMBL" id="BAAARB010000012">
    <property type="protein sequence ID" value="GAA2382683.1"/>
    <property type="molecule type" value="Genomic_DNA"/>
</dbReference>
<feature type="domain" description="AMP-dependent synthetase/ligase" evidence="3">
    <location>
        <begin position="2"/>
        <end position="148"/>
    </location>
</feature>
<feature type="domain" description="AMP-binding enzyme C-terminal" evidence="4">
    <location>
        <begin position="200"/>
        <end position="276"/>
    </location>
</feature>
<comment type="similarity">
    <text evidence="1">Belongs to the ATP-dependent AMP-binding enzyme family.</text>
</comment>
<organism evidence="5 6">
    <name type="scientific">Gordonia cholesterolivorans</name>
    <dbReference type="NCBI Taxonomy" id="559625"/>
    <lineage>
        <taxon>Bacteria</taxon>
        <taxon>Bacillati</taxon>
        <taxon>Actinomycetota</taxon>
        <taxon>Actinomycetes</taxon>
        <taxon>Mycobacteriales</taxon>
        <taxon>Gordoniaceae</taxon>
        <taxon>Gordonia</taxon>
    </lineage>
</organism>
<dbReference type="Pfam" id="PF00501">
    <property type="entry name" value="AMP-binding"/>
    <property type="match status" value="1"/>
</dbReference>
<accession>A0ABP5UKH0</accession>
<dbReference type="PANTHER" id="PTHR43201:SF5">
    <property type="entry name" value="MEDIUM-CHAIN ACYL-COA LIGASE ACSF2, MITOCHONDRIAL"/>
    <property type="match status" value="1"/>
</dbReference>
<evidence type="ECO:0000313" key="5">
    <source>
        <dbReference type="EMBL" id="GAA2382683.1"/>
    </source>
</evidence>
<dbReference type="InterPro" id="IPR025110">
    <property type="entry name" value="AMP-bd_C"/>
</dbReference>
<keyword evidence="2" id="KW-0436">Ligase</keyword>
<evidence type="ECO:0000256" key="2">
    <source>
        <dbReference type="ARBA" id="ARBA00022598"/>
    </source>
</evidence>
<dbReference type="InterPro" id="IPR042099">
    <property type="entry name" value="ANL_N_sf"/>
</dbReference>
<dbReference type="Proteomes" id="UP001501170">
    <property type="component" value="Unassembled WGS sequence"/>
</dbReference>
<name>A0ABP5UKH0_9ACTN</name>
<keyword evidence="6" id="KW-1185">Reference proteome</keyword>
<dbReference type="InterPro" id="IPR045851">
    <property type="entry name" value="AMP-bd_C_sf"/>
</dbReference>
<sequence>MFTVVLGGTAVHVDRWDPDWGVQVIREEGVTTFFGAPTFLQDMMRTDLAGDADNPLSCLVIAGSSVPRNLPVQAAEALGAYVAPAWGMTECSILVSCTPKESDAILRTDGSVFEGSEMRVVDVDGNECPAGVVGDLLMRSPGVVYGYFDRPDATTRDYRPGLWFSTGDRAGIDEHGWISLSGRSKDIVIRGGENVPVTDIESLIFDHPDVLNTAVIGIPDERLGERVCAVLVMKDGRPARTLAGLSEYLLAQGLSKHYLPERIVTRGELPITPSGKIQKFRLRESLTDGVGGAG</sequence>
<dbReference type="Pfam" id="PF13193">
    <property type="entry name" value="AMP-binding_C"/>
    <property type="match status" value="1"/>
</dbReference>
<evidence type="ECO:0000259" key="4">
    <source>
        <dbReference type="Pfam" id="PF13193"/>
    </source>
</evidence>
<comment type="caution">
    <text evidence="5">The sequence shown here is derived from an EMBL/GenBank/DDBJ whole genome shotgun (WGS) entry which is preliminary data.</text>
</comment>
<dbReference type="RefSeq" id="WP_231650261.1">
    <property type="nucleotide sequence ID" value="NZ_BAAARB010000012.1"/>
</dbReference>
<protein>
    <submittedName>
        <fullName evidence="5">Uncharacterized protein</fullName>
    </submittedName>
</protein>
<dbReference type="PANTHER" id="PTHR43201">
    <property type="entry name" value="ACYL-COA SYNTHETASE"/>
    <property type="match status" value="1"/>
</dbReference>
<reference evidence="6" key="1">
    <citation type="journal article" date="2019" name="Int. J. Syst. Evol. Microbiol.">
        <title>The Global Catalogue of Microorganisms (GCM) 10K type strain sequencing project: providing services to taxonomists for standard genome sequencing and annotation.</title>
        <authorList>
            <consortium name="The Broad Institute Genomics Platform"/>
            <consortium name="The Broad Institute Genome Sequencing Center for Infectious Disease"/>
            <person name="Wu L."/>
            <person name="Ma J."/>
        </authorList>
    </citation>
    <scope>NUCLEOTIDE SEQUENCE [LARGE SCALE GENOMIC DNA]</scope>
    <source>
        <strain evidence="6">JCM 16227</strain>
    </source>
</reference>
<evidence type="ECO:0000256" key="1">
    <source>
        <dbReference type="ARBA" id="ARBA00006432"/>
    </source>
</evidence>
<evidence type="ECO:0000313" key="6">
    <source>
        <dbReference type="Proteomes" id="UP001501170"/>
    </source>
</evidence>
<gene>
    <name evidence="5" type="ORF">GCM10009855_23580</name>
</gene>
<dbReference type="Gene3D" id="3.30.300.30">
    <property type="match status" value="1"/>
</dbReference>
<dbReference type="InterPro" id="IPR000873">
    <property type="entry name" value="AMP-dep_synth/lig_dom"/>
</dbReference>
<dbReference type="Gene3D" id="3.40.50.12780">
    <property type="entry name" value="N-terminal domain of ligase-like"/>
    <property type="match status" value="1"/>
</dbReference>
<proteinExistence type="inferred from homology"/>
<evidence type="ECO:0000259" key="3">
    <source>
        <dbReference type="Pfam" id="PF00501"/>
    </source>
</evidence>